<comment type="similarity">
    <text evidence="6">Belongs to the DarT ADP-ribosyltransferase family.</text>
</comment>
<feature type="domain" description="DarT" evidence="7">
    <location>
        <begin position="3"/>
        <end position="210"/>
    </location>
</feature>
<dbReference type="EMBL" id="QEWV01000003">
    <property type="protein sequence ID" value="PWD92961.1"/>
    <property type="molecule type" value="Genomic_DNA"/>
</dbReference>
<reference evidence="9" key="1">
    <citation type="submission" date="2018-05" db="EMBL/GenBank/DDBJ databases">
        <title>Ignatzschineria dubaiensis sp. nov., isolated from necrotic foot tissues of dromedaries (Camelus dromedarius) and associated maggots in Dubai, United Arab Emirates.</title>
        <authorList>
            <person name="Tsang C.C."/>
            <person name="Tang J.Y.M."/>
            <person name="Fong J.Y.H."/>
            <person name="Kinne J."/>
            <person name="Lee H.H."/>
            <person name="Joseph M."/>
            <person name="Jose S."/>
            <person name="Schuster R.K."/>
            <person name="Tang Y."/>
            <person name="Sivakumar S."/>
            <person name="Chen J.H.K."/>
            <person name="Teng J.L.L."/>
            <person name="Lau S.K.P."/>
            <person name="Wernery U."/>
            <person name="Woo P.C.Y."/>
        </authorList>
    </citation>
    <scope>NUCLEOTIDE SEQUENCE [LARGE SCALE GENOMIC DNA]</scope>
    <source>
        <strain evidence="9">UAE-HKU58</strain>
    </source>
</reference>
<keyword evidence="5 6" id="KW-0238">DNA-binding</keyword>
<accession>A0ABX5L1L6</accession>
<evidence type="ECO:0000313" key="9">
    <source>
        <dbReference type="Proteomes" id="UP000245217"/>
    </source>
</evidence>
<proteinExistence type="inferred from homology"/>
<keyword evidence="1 6" id="KW-1277">Toxin-antitoxin system</keyword>
<comment type="catalytic activity">
    <reaction evidence="6">
        <text>a thymidine in DNA + NAD(+) = an N-(ADP-alpha-D-ribosyl)-thymidine in DNA + nicotinamide + H(+)</text>
        <dbReference type="Rhea" id="RHEA:71651"/>
        <dbReference type="Rhea" id="RHEA-COMP:13556"/>
        <dbReference type="Rhea" id="RHEA-COMP:18051"/>
        <dbReference type="ChEBI" id="CHEBI:15378"/>
        <dbReference type="ChEBI" id="CHEBI:17154"/>
        <dbReference type="ChEBI" id="CHEBI:57540"/>
        <dbReference type="ChEBI" id="CHEBI:137386"/>
        <dbReference type="ChEBI" id="CHEBI:191199"/>
    </reaction>
</comment>
<keyword evidence="9" id="KW-1185">Reference proteome</keyword>
<dbReference type="PROSITE" id="PS52018">
    <property type="entry name" value="DART"/>
    <property type="match status" value="1"/>
</dbReference>
<sequence length="210" mass="24848">MMPKIYHILHLDRLRSLIRSQSLLSDALVREKHLEGTTIGMDTIKDRRLHKCHLRSHPGLFVGQCVPFYFCPRPVMLYMIHKRNAELTYQDGQEKIIHLVGDLQKTIAYANSQKLRWAFTTSNAASSWFSDYADLNYLDEIHWDIINSDNWAGNQEWKQAEFLIENCMPWALIDEIAVFDEQIYHQVNNILETENITHPPKVTIKREWYY</sequence>
<feature type="active site" description="Proton acceptor" evidence="6">
    <location>
        <position position="48"/>
    </location>
</feature>
<evidence type="ECO:0000256" key="5">
    <source>
        <dbReference type="ARBA" id="ARBA00023125"/>
    </source>
</evidence>
<protein>
    <submittedName>
        <fullName evidence="8">DUF4433 domain-containing protein</fullName>
    </submittedName>
</protein>
<evidence type="ECO:0000259" key="7">
    <source>
        <dbReference type="PROSITE" id="PS52018"/>
    </source>
</evidence>
<keyword evidence="4 6" id="KW-0548">Nucleotidyltransferase</keyword>
<evidence type="ECO:0000256" key="6">
    <source>
        <dbReference type="PROSITE-ProRule" id="PRU01362"/>
    </source>
</evidence>
<comment type="caution">
    <text evidence="6">Lacks conserved residue(s) required for the propagation of feature annotation.</text>
</comment>
<dbReference type="RefSeq" id="WP_109201286.1">
    <property type="nucleotide sequence ID" value="NZ_QEWS01000012.1"/>
</dbReference>
<dbReference type="Proteomes" id="UP000245217">
    <property type="component" value="Unassembled WGS sequence"/>
</dbReference>
<gene>
    <name evidence="8" type="ORF">DC078_03845</name>
</gene>
<dbReference type="Pfam" id="PF14487">
    <property type="entry name" value="DarT"/>
    <property type="match status" value="1"/>
</dbReference>
<evidence type="ECO:0000256" key="4">
    <source>
        <dbReference type="ARBA" id="ARBA00022695"/>
    </source>
</evidence>
<name>A0ABX5L1L6_9GAMM</name>
<evidence type="ECO:0000256" key="2">
    <source>
        <dbReference type="ARBA" id="ARBA00022676"/>
    </source>
</evidence>
<keyword evidence="3 6" id="KW-0808">Transferase</keyword>
<comment type="caution">
    <text evidence="8">The sequence shown here is derived from an EMBL/GenBank/DDBJ whole genome shotgun (WGS) entry which is preliminary data.</text>
</comment>
<feature type="binding site" evidence="6">
    <location>
        <position position="24"/>
    </location>
    <ligand>
        <name>NAD(+)</name>
        <dbReference type="ChEBI" id="CHEBI:57540"/>
    </ligand>
</feature>
<feature type="active site" evidence="6">
    <location>
        <position position="161"/>
    </location>
</feature>
<evidence type="ECO:0000256" key="1">
    <source>
        <dbReference type="ARBA" id="ARBA00022649"/>
    </source>
</evidence>
<evidence type="ECO:0000256" key="3">
    <source>
        <dbReference type="ARBA" id="ARBA00022679"/>
    </source>
</evidence>
<organism evidence="8 9">
    <name type="scientific">Ignatzschineria cameli</name>
    <dbReference type="NCBI Taxonomy" id="2182793"/>
    <lineage>
        <taxon>Bacteria</taxon>
        <taxon>Pseudomonadati</taxon>
        <taxon>Pseudomonadota</taxon>
        <taxon>Gammaproteobacteria</taxon>
        <taxon>Cardiobacteriales</taxon>
        <taxon>Ignatzschineriaceae</taxon>
        <taxon>Ignatzschineria</taxon>
    </lineage>
</organism>
<feature type="binding site" evidence="6">
    <location>
        <begin position="7"/>
        <end position="9"/>
    </location>
    <ligand>
        <name>NAD(+)</name>
        <dbReference type="ChEBI" id="CHEBI:57540"/>
    </ligand>
</feature>
<feature type="binding site" evidence="6">
    <location>
        <position position="48"/>
    </location>
    <ligand>
        <name>NAD(+)</name>
        <dbReference type="ChEBI" id="CHEBI:57540"/>
    </ligand>
</feature>
<keyword evidence="2 6" id="KW-0328">Glycosyltransferase</keyword>
<evidence type="ECO:0000313" key="8">
    <source>
        <dbReference type="EMBL" id="PWD92961.1"/>
    </source>
</evidence>
<dbReference type="InterPro" id="IPR029494">
    <property type="entry name" value="DarT"/>
</dbReference>